<evidence type="ECO:0000313" key="2">
    <source>
        <dbReference type="Proteomes" id="UP000034595"/>
    </source>
</evidence>
<reference evidence="1 2" key="1">
    <citation type="journal article" date="2015" name="Nature">
        <title>rRNA introns, odd ribosomes, and small enigmatic genomes across a large radiation of phyla.</title>
        <authorList>
            <person name="Brown C.T."/>
            <person name="Hug L.A."/>
            <person name="Thomas B.C."/>
            <person name="Sharon I."/>
            <person name="Castelle C.J."/>
            <person name="Singh A."/>
            <person name="Wilkins M.J."/>
            <person name="Williams K.H."/>
            <person name="Banfield J.F."/>
        </authorList>
    </citation>
    <scope>NUCLEOTIDE SEQUENCE [LARGE SCALE GENOMIC DNA]</scope>
</reference>
<dbReference type="Gene3D" id="3.40.50.1820">
    <property type="entry name" value="alpha/beta hydrolase"/>
    <property type="match status" value="1"/>
</dbReference>
<evidence type="ECO:0008006" key="3">
    <source>
        <dbReference type="Google" id="ProtNLM"/>
    </source>
</evidence>
<gene>
    <name evidence="1" type="ORF">UW78_C0016G0009</name>
</gene>
<dbReference type="Proteomes" id="UP000034595">
    <property type="component" value="Unassembled WGS sequence"/>
</dbReference>
<comment type="caution">
    <text evidence="1">The sequence shown here is derived from an EMBL/GenBank/DDBJ whole genome shotgun (WGS) entry which is preliminary data.</text>
</comment>
<proteinExistence type="predicted"/>
<organism evidence="1 2">
    <name type="scientific">Candidatus Azambacteria bacterium GW2011_GWA1_44_9</name>
    <dbReference type="NCBI Taxonomy" id="1618610"/>
    <lineage>
        <taxon>Bacteria</taxon>
        <taxon>Candidatus Azamiibacteriota</taxon>
    </lineage>
</organism>
<sequence>MQRKILFVHGFGVMKDSRGMFTELADVFREHGVTSILIDLNEKHEEGNIYVNSLSEQARILTETYEREHSDGSMVDIVCHSQGCVVATLAHIPAIRTTIFLAPPIENNPERTIAYFSRNPESVVDINGVSRFARKDGTSTFVPARYWEDRARIDYQALYKEYISSHETTVVIARNDEVVSNETAEEVFGSSNIVLLSADHNFTGTAREELRSLVLTILK</sequence>
<dbReference type="SUPFAM" id="SSF53474">
    <property type="entry name" value="alpha/beta-Hydrolases"/>
    <property type="match status" value="1"/>
</dbReference>
<dbReference type="AlphaFoldDB" id="A0A0G1MK15"/>
<protein>
    <recommendedName>
        <fullName evidence="3">AB hydrolase-1 domain-containing protein</fullName>
    </recommendedName>
</protein>
<dbReference type="InterPro" id="IPR029058">
    <property type="entry name" value="AB_hydrolase_fold"/>
</dbReference>
<dbReference type="EMBL" id="LCJQ01000016">
    <property type="protein sequence ID" value="KKT81142.1"/>
    <property type="molecule type" value="Genomic_DNA"/>
</dbReference>
<dbReference type="Pfam" id="PF02089">
    <property type="entry name" value="Palm_thioest"/>
    <property type="match status" value="1"/>
</dbReference>
<name>A0A0G1MK15_9BACT</name>
<accession>A0A0G1MK15</accession>
<evidence type="ECO:0000313" key="1">
    <source>
        <dbReference type="EMBL" id="KKT81142.1"/>
    </source>
</evidence>